<sequence>MAFGYNISLFVIIHAFDYGNGETMKIVEYSEACADESHGCMAVPDNKGQSLCLCLQIHMGSRRYVPFKWAQF</sequence>
<dbReference type="AlphaFoldDB" id="A0A8X7VQB6"/>
<gene>
    <name evidence="1" type="ORF">Bca52824_018583</name>
</gene>
<keyword evidence="2" id="KW-1185">Reference proteome</keyword>
<organism evidence="1 2">
    <name type="scientific">Brassica carinata</name>
    <name type="common">Ethiopian mustard</name>
    <name type="synonym">Abyssinian cabbage</name>
    <dbReference type="NCBI Taxonomy" id="52824"/>
    <lineage>
        <taxon>Eukaryota</taxon>
        <taxon>Viridiplantae</taxon>
        <taxon>Streptophyta</taxon>
        <taxon>Embryophyta</taxon>
        <taxon>Tracheophyta</taxon>
        <taxon>Spermatophyta</taxon>
        <taxon>Magnoliopsida</taxon>
        <taxon>eudicotyledons</taxon>
        <taxon>Gunneridae</taxon>
        <taxon>Pentapetalae</taxon>
        <taxon>rosids</taxon>
        <taxon>malvids</taxon>
        <taxon>Brassicales</taxon>
        <taxon>Brassicaceae</taxon>
        <taxon>Brassiceae</taxon>
        <taxon>Brassica</taxon>
    </lineage>
</organism>
<reference evidence="1 2" key="1">
    <citation type="submission" date="2020-02" db="EMBL/GenBank/DDBJ databases">
        <authorList>
            <person name="Ma Q."/>
            <person name="Huang Y."/>
            <person name="Song X."/>
            <person name="Pei D."/>
        </authorList>
    </citation>
    <scope>NUCLEOTIDE SEQUENCE [LARGE SCALE GENOMIC DNA]</scope>
    <source>
        <strain evidence="1">Sxm20200214</strain>
        <tissue evidence="1">Leaf</tissue>
    </source>
</reference>
<protein>
    <submittedName>
        <fullName evidence="1">Uncharacterized protein</fullName>
    </submittedName>
</protein>
<accession>A0A8X7VQB6</accession>
<name>A0A8X7VQB6_BRACI</name>
<evidence type="ECO:0000313" key="2">
    <source>
        <dbReference type="Proteomes" id="UP000886595"/>
    </source>
</evidence>
<evidence type="ECO:0000313" key="1">
    <source>
        <dbReference type="EMBL" id="KAG2315461.1"/>
    </source>
</evidence>
<dbReference type="Proteomes" id="UP000886595">
    <property type="component" value="Unassembled WGS sequence"/>
</dbReference>
<comment type="caution">
    <text evidence="1">The sequence shown here is derived from an EMBL/GenBank/DDBJ whole genome shotgun (WGS) entry which is preliminary data.</text>
</comment>
<proteinExistence type="predicted"/>
<dbReference type="EMBL" id="JAAMPC010000004">
    <property type="protein sequence ID" value="KAG2315461.1"/>
    <property type="molecule type" value="Genomic_DNA"/>
</dbReference>